<sequence>MKKAILGKKLGMTQIFNENGRVVPVTVIEAGPCVVVQKKTEEKDGYKSIQIGFGDIREKLVNKPLKGHFAKSGVSLKRFLKEFKVDNIDEYEIGQEIKADIFAEGDRIDVSGVSKGKGFQGVIRRWNAQRGPMSHGSKFHRAVGSMGASSDPSRTFKNKKMPGHMGNKNTTVLNLQVAKVIPEKNIILIKGGVPGPNKSFVSIKDTVKA</sequence>
<keyword evidence="4 7" id="KW-0689">Ribosomal protein</keyword>
<dbReference type="OrthoDB" id="9806135at2"/>
<dbReference type="Pfam" id="PF00297">
    <property type="entry name" value="Ribosomal_L3"/>
    <property type="match status" value="1"/>
</dbReference>
<dbReference type="HAMAP" id="MF_01325_B">
    <property type="entry name" value="Ribosomal_uL3_B"/>
    <property type="match status" value="1"/>
</dbReference>
<dbReference type="InterPro" id="IPR009000">
    <property type="entry name" value="Transl_B-barrel_sf"/>
</dbReference>
<evidence type="ECO:0000313" key="12">
    <source>
        <dbReference type="Proteomes" id="UP000184604"/>
    </source>
</evidence>
<evidence type="ECO:0000256" key="5">
    <source>
        <dbReference type="ARBA" id="ARBA00023274"/>
    </source>
</evidence>
<evidence type="ECO:0000256" key="9">
    <source>
        <dbReference type="RuleBase" id="RU003906"/>
    </source>
</evidence>
<evidence type="ECO:0000256" key="7">
    <source>
        <dbReference type="HAMAP-Rule" id="MF_01325"/>
    </source>
</evidence>
<evidence type="ECO:0000313" key="11">
    <source>
        <dbReference type="EMBL" id="APM37556.1"/>
    </source>
</evidence>
<evidence type="ECO:0000256" key="8">
    <source>
        <dbReference type="RuleBase" id="RU003905"/>
    </source>
</evidence>
<dbReference type="PANTHER" id="PTHR11229">
    <property type="entry name" value="50S RIBOSOMAL PROTEIN L3"/>
    <property type="match status" value="1"/>
</dbReference>
<keyword evidence="3 7" id="KW-0694">RNA-binding</keyword>
<dbReference type="GO" id="GO:0022625">
    <property type="term" value="C:cytosolic large ribosomal subunit"/>
    <property type="evidence" value="ECO:0007669"/>
    <property type="project" value="TreeGrafter"/>
</dbReference>
<dbReference type="FunFam" id="3.30.160.810:FF:000001">
    <property type="entry name" value="50S ribosomal protein L3"/>
    <property type="match status" value="1"/>
</dbReference>
<keyword evidence="2 7" id="KW-0699">rRNA-binding</keyword>
<keyword evidence="5 7" id="KW-0687">Ribonucleoprotein</keyword>
<dbReference type="GO" id="GO:0019843">
    <property type="term" value="F:rRNA binding"/>
    <property type="evidence" value="ECO:0007669"/>
    <property type="project" value="UniProtKB-UniRule"/>
</dbReference>
<dbReference type="InterPro" id="IPR019926">
    <property type="entry name" value="Ribosomal_uL3_CS"/>
</dbReference>
<dbReference type="EMBL" id="CP018335">
    <property type="protein sequence ID" value="APM37556.1"/>
    <property type="molecule type" value="Genomic_DNA"/>
</dbReference>
<dbReference type="NCBIfam" id="TIGR03625">
    <property type="entry name" value="L3_bact"/>
    <property type="match status" value="1"/>
</dbReference>
<accession>A0A1L5F3H8</accession>
<dbReference type="PROSITE" id="PS00474">
    <property type="entry name" value="RIBOSOMAL_L3"/>
    <property type="match status" value="1"/>
</dbReference>
<evidence type="ECO:0000256" key="4">
    <source>
        <dbReference type="ARBA" id="ARBA00022980"/>
    </source>
</evidence>
<comment type="subunit">
    <text evidence="7 9">Part of the 50S ribosomal subunit. Forms a cluster with proteins L14 and L19.</text>
</comment>
<dbReference type="RefSeq" id="WP_073537255.1">
    <property type="nucleotide sequence ID" value="NZ_CP018335.1"/>
</dbReference>
<reference evidence="11 12" key="1">
    <citation type="submission" date="2016-12" db="EMBL/GenBank/DDBJ databases">
        <title>Complete genome sequence of Clostridium kluyveri JZZ isolated from the pit mud of a Chinese flavor liquor-making factory.</title>
        <authorList>
            <person name="Wang Y."/>
        </authorList>
    </citation>
    <scope>NUCLEOTIDE SEQUENCE [LARGE SCALE GENOMIC DNA]</scope>
    <source>
        <strain evidence="11 12">JZZ</strain>
    </source>
</reference>
<evidence type="ECO:0000256" key="6">
    <source>
        <dbReference type="ARBA" id="ARBA00035243"/>
    </source>
</evidence>
<proteinExistence type="inferred from homology"/>
<dbReference type="GO" id="GO:0003735">
    <property type="term" value="F:structural constituent of ribosome"/>
    <property type="evidence" value="ECO:0007669"/>
    <property type="project" value="UniProtKB-UniRule"/>
</dbReference>
<feature type="region of interest" description="Disordered" evidence="10">
    <location>
        <begin position="130"/>
        <end position="154"/>
    </location>
</feature>
<gene>
    <name evidence="7" type="primary">rplC</name>
    <name evidence="11" type="ORF">BS101_01735</name>
</gene>
<evidence type="ECO:0000256" key="3">
    <source>
        <dbReference type="ARBA" id="ARBA00022884"/>
    </source>
</evidence>
<evidence type="ECO:0000256" key="2">
    <source>
        <dbReference type="ARBA" id="ARBA00022730"/>
    </source>
</evidence>
<comment type="function">
    <text evidence="7 9">One of the primary rRNA binding proteins, it binds directly near the 3'-end of the 23S rRNA, where it nucleates assembly of the 50S subunit.</text>
</comment>
<dbReference type="Proteomes" id="UP000184604">
    <property type="component" value="Chromosome"/>
</dbReference>
<dbReference type="FunFam" id="2.40.30.10:FF:000004">
    <property type="entry name" value="50S ribosomal protein L3"/>
    <property type="match status" value="1"/>
</dbReference>
<evidence type="ECO:0000256" key="10">
    <source>
        <dbReference type="SAM" id="MobiDB-lite"/>
    </source>
</evidence>
<dbReference type="Gene3D" id="3.30.160.810">
    <property type="match status" value="1"/>
</dbReference>
<dbReference type="AlphaFoldDB" id="A0A1L5F3H8"/>
<dbReference type="Gene3D" id="2.40.30.10">
    <property type="entry name" value="Translation factors"/>
    <property type="match status" value="1"/>
</dbReference>
<dbReference type="InterPro" id="IPR000597">
    <property type="entry name" value="Ribosomal_uL3"/>
</dbReference>
<name>A0A1L5F3H8_CLOKL</name>
<comment type="similarity">
    <text evidence="1 7 8">Belongs to the universal ribosomal protein uL3 family.</text>
</comment>
<evidence type="ECO:0000256" key="1">
    <source>
        <dbReference type="ARBA" id="ARBA00006540"/>
    </source>
</evidence>
<protein>
    <recommendedName>
        <fullName evidence="6 7">Large ribosomal subunit protein uL3</fullName>
    </recommendedName>
</protein>
<organism evidence="11 12">
    <name type="scientific">Clostridium kluyveri</name>
    <dbReference type="NCBI Taxonomy" id="1534"/>
    <lineage>
        <taxon>Bacteria</taxon>
        <taxon>Bacillati</taxon>
        <taxon>Bacillota</taxon>
        <taxon>Clostridia</taxon>
        <taxon>Eubacteriales</taxon>
        <taxon>Clostridiaceae</taxon>
        <taxon>Clostridium</taxon>
    </lineage>
</organism>
<dbReference type="InterPro" id="IPR019927">
    <property type="entry name" value="Ribosomal_uL3_bac/org-type"/>
</dbReference>
<dbReference type="PANTHER" id="PTHR11229:SF16">
    <property type="entry name" value="LARGE RIBOSOMAL SUBUNIT PROTEIN UL3C"/>
    <property type="match status" value="1"/>
</dbReference>
<dbReference type="SUPFAM" id="SSF50447">
    <property type="entry name" value="Translation proteins"/>
    <property type="match status" value="1"/>
</dbReference>
<dbReference type="GO" id="GO:0006412">
    <property type="term" value="P:translation"/>
    <property type="evidence" value="ECO:0007669"/>
    <property type="project" value="UniProtKB-UniRule"/>
</dbReference>